<sequence>MAGFPMTAAAASEPSVPAGRRVLFQVDNTGTRTQYAYSVTVQYYRRRSRLDLLLQLPISHGKRNLTRFNPTQPVNHEDKTEACSSFAMDRPMVLCPSTTHHPSAHPFIFQSSPGTLRSAAASDALRPDVSTYPEHSSTWQPYVVIAWRRSPFASTQSHQGPGGSGLQILDLEGGLPDRHKHRAIPPGAPKNVSISSNTIRRRTTHHELLRLKGSGEHVDRCGEAFFFGLPAEPLRHARCQDVDHLNFRGSHSPTAVASTSPNDHRPA</sequence>
<organism evidence="1 2">
    <name type="scientific">Colletotrichum musicola</name>
    <dbReference type="NCBI Taxonomy" id="2175873"/>
    <lineage>
        <taxon>Eukaryota</taxon>
        <taxon>Fungi</taxon>
        <taxon>Dikarya</taxon>
        <taxon>Ascomycota</taxon>
        <taxon>Pezizomycotina</taxon>
        <taxon>Sordariomycetes</taxon>
        <taxon>Hypocreomycetidae</taxon>
        <taxon>Glomerellales</taxon>
        <taxon>Glomerellaceae</taxon>
        <taxon>Colletotrichum</taxon>
        <taxon>Colletotrichum orchidearum species complex</taxon>
    </lineage>
</organism>
<evidence type="ECO:0000313" key="1">
    <source>
        <dbReference type="EMBL" id="KAF6839826.1"/>
    </source>
</evidence>
<dbReference type="AlphaFoldDB" id="A0A8H6U3D4"/>
<proteinExistence type="predicted"/>
<gene>
    <name evidence="1" type="ORF">CMUS01_04166</name>
</gene>
<keyword evidence="2" id="KW-1185">Reference proteome</keyword>
<name>A0A8H6U3D4_9PEZI</name>
<evidence type="ECO:0000313" key="2">
    <source>
        <dbReference type="Proteomes" id="UP000639643"/>
    </source>
</evidence>
<reference evidence="1" key="1">
    <citation type="journal article" date="2020" name="Phytopathology">
        <title>Genome Sequence Resources of Colletotrichum truncatum, C. plurivorum, C. musicola, and C. sojae: Four Species Pathogenic to Soybean (Glycine max).</title>
        <authorList>
            <person name="Rogerio F."/>
            <person name="Boufleur T.R."/>
            <person name="Ciampi-Guillardi M."/>
            <person name="Sukno S.A."/>
            <person name="Thon M.R."/>
            <person name="Massola Junior N.S."/>
            <person name="Baroncelli R."/>
        </authorList>
    </citation>
    <scope>NUCLEOTIDE SEQUENCE</scope>
    <source>
        <strain evidence="1">LFN0074</strain>
    </source>
</reference>
<protein>
    <submittedName>
        <fullName evidence="1">Uncharacterized protein</fullName>
    </submittedName>
</protein>
<accession>A0A8H6U3D4</accession>
<dbReference type="Proteomes" id="UP000639643">
    <property type="component" value="Unassembled WGS sequence"/>
</dbReference>
<comment type="caution">
    <text evidence="1">The sequence shown here is derived from an EMBL/GenBank/DDBJ whole genome shotgun (WGS) entry which is preliminary data.</text>
</comment>
<dbReference type="EMBL" id="WIGM01000109">
    <property type="protein sequence ID" value="KAF6839826.1"/>
    <property type="molecule type" value="Genomic_DNA"/>
</dbReference>